<dbReference type="PRINTS" id="PR00463">
    <property type="entry name" value="EP450I"/>
</dbReference>
<dbReference type="Pfam" id="PF00067">
    <property type="entry name" value="p450"/>
    <property type="match status" value="1"/>
</dbReference>
<keyword evidence="6" id="KW-0503">Monooxygenase</keyword>
<dbReference type="eggNOG" id="KOG0156">
    <property type="taxonomic scope" value="Eukaryota"/>
</dbReference>
<keyword evidence="7" id="KW-0812">Transmembrane</keyword>
<evidence type="ECO:0008006" key="10">
    <source>
        <dbReference type="Google" id="ProtNLM"/>
    </source>
</evidence>
<dbReference type="InterPro" id="IPR001128">
    <property type="entry name" value="Cyt_P450"/>
</dbReference>
<dbReference type="AlphaFoldDB" id="W9XH22"/>
<dbReference type="PANTHER" id="PTHR46300">
    <property type="entry name" value="P450, PUTATIVE (EUROFUNG)-RELATED-RELATED"/>
    <property type="match status" value="1"/>
</dbReference>
<keyword evidence="2 5" id="KW-0479">Metal-binding</keyword>
<dbReference type="PANTHER" id="PTHR46300:SF4">
    <property type="entry name" value="CYTOCHROME P450 98A3"/>
    <property type="match status" value="1"/>
</dbReference>
<evidence type="ECO:0000256" key="6">
    <source>
        <dbReference type="RuleBase" id="RU000461"/>
    </source>
</evidence>
<keyword evidence="7" id="KW-1133">Transmembrane helix</keyword>
<feature type="transmembrane region" description="Helical" evidence="7">
    <location>
        <begin position="12"/>
        <end position="30"/>
    </location>
</feature>
<gene>
    <name evidence="8" type="ORF">A1O3_07797</name>
</gene>
<dbReference type="HOGENOM" id="CLU_001570_2_1_1"/>
<keyword evidence="9" id="KW-1185">Reference proteome</keyword>
<sequence length="550" mass="62331">MSPDSFTSTWYSILLVLALIPTAIFFVDILRWMRMPPGPRPLPFIGNKLSIPRKHPWIQFQEWSKIYGPIFTIWIGRRPTCIISDADVAAELMEKRSSKYSSRPRFVTMGELYWDMATMLVQPYGKAWSIRRKLLHTALTPTALSLYQPVQEAEAVRLCNQLLEAPASWERHIERFTSSIVFTVSYGHRIDSLEDKTMKKRQEFMVYVASLNVPGAFLVESLPFLKYLPNAIAPWKAEVQRRGHEEAAFNMALVEDVQQDLDTAKDPSDVADSLCKILLLARKANPESFSILSDRDFSFLPAAIFGAGSDTTASTLCSAILALVTHPHVLQTAHDELDRVVGPNRLPTFADEPSLPYIRALCKEVLRWRPVSVLGGQPHATSEPDEYAGYHIPANTTVLGNSWAINMNERYYPNPHRMNPLRFLSPAEVLVYARPDESDDKGEPHPNSKMGHSTFGWGRRVCPGADLAVNSLFAAMSKLLWAYDIKPLKGVTYDIFDYTEGFNIRPNPFQCEIRVRSKAHREVLQENLKGAEKTMERFPVFDKSAEWVGI</sequence>
<evidence type="ECO:0000256" key="1">
    <source>
        <dbReference type="ARBA" id="ARBA00010617"/>
    </source>
</evidence>
<dbReference type="RefSeq" id="XP_007736092.1">
    <property type="nucleotide sequence ID" value="XM_007737902.1"/>
</dbReference>
<dbReference type="OrthoDB" id="1103324at2759"/>
<dbReference type="InterPro" id="IPR017972">
    <property type="entry name" value="Cyt_P450_CS"/>
</dbReference>
<dbReference type="GeneID" id="19171892"/>
<dbReference type="GO" id="GO:0004497">
    <property type="term" value="F:monooxygenase activity"/>
    <property type="evidence" value="ECO:0007669"/>
    <property type="project" value="UniProtKB-KW"/>
</dbReference>
<keyword evidence="3 6" id="KW-0560">Oxidoreductase</keyword>
<dbReference type="Proteomes" id="UP000019478">
    <property type="component" value="Unassembled WGS sequence"/>
</dbReference>
<comment type="similarity">
    <text evidence="1 6">Belongs to the cytochrome P450 family.</text>
</comment>
<keyword evidence="7" id="KW-0472">Membrane</keyword>
<evidence type="ECO:0000313" key="8">
    <source>
        <dbReference type="EMBL" id="EXJ79518.1"/>
    </source>
</evidence>
<dbReference type="GO" id="GO:0005506">
    <property type="term" value="F:iron ion binding"/>
    <property type="evidence" value="ECO:0007669"/>
    <property type="project" value="InterPro"/>
</dbReference>
<keyword evidence="5 6" id="KW-0349">Heme</keyword>
<comment type="caution">
    <text evidence="8">The sequence shown here is derived from an EMBL/GenBank/DDBJ whole genome shotgun (WGS) entry which is preliminary data.</text>
</comment>
<comment type="cofactor">
    <cofactor evidence="5">
        <name>heme</name>
        <dbReference type="ChEBI" id="CHEBI:30413"/>
    </cofactor>
</comment>
<proteinExistence type="inferred from homology"/>
<feature type="binding site" description="axial binding residue" evidence="5">
    <location>
        <position position="462"/>
    </location>
    <ligand>
        <name>heme</name>
        <dbReference type="ChEBI" id="CHEBI:30413"/>
    </ligand>
    <ligandPart>
        <name>Fe</name>
        <dbReference type="ChEBI" id="CHEBI:18248"/>
    </ligandPart>
</feature>
<evidence type="ECO:0000256" key="4">
    <source>
        <dbReference type="ARBA" id="ARBA00023004"/>
    </source>
</evidence>
<evidence type="ECO:0000256" key="7">
    <source>
        <dbReference type="SAM" id="Phobius"/>
    </source>
</evidence>
<keyword evidence="4 5" id="KW-0408">Iron</keyword>
<protein>
    <recommendedName>
        <fullName evidence="10">Cytochrome P450</fullName>
    </recommendedName>
</protein>
<evidence type="ECO:0000313" key="9">
    <source>
        <dbReference type="Proteomes" id="UP000019478"/>
    </source>
</evidence>
<dbReference type="InterPro" id="IPR050364">
    <property type="entry name" value="Cytochrome_P450_fung"/>
</dbReference>
<evidence type="ECO:0000256" key="3">
    <source>
        <dbReference type="ARBA" id="ARBA00023002"/>
    </source>
</evidence>
<reference evidence="8 9" key="1">
    <citation type="submission" date="2013-03" db="EMBL/GenBank/DDBJ databases">
        <title>The Genome Sequence of Capronia epimyces CBS 606.96.</title>
        <authorList>
            <consortium name="The Broad Institute Genomics Platform"/>
            <person name="Cuomo C."/>
            <person name="de Hoog S."/>
            <person name="Gorbushina A."/>
            <person name="Walker B."/>
            <person name="Young S.K."/>
            <person name="Zeng Q."/>
            <person name="Gargeya S."/>
            <person name="Fitzgerald M."/>
            <person name="Haas B."/>
            <person name="Abouelleil A."/>
            <person name="Allen A.W."/>
            <person name="Alvarado L."/>
            <person name="Arachchi H.M."/>
            <person name="Berlin A.M."/>
            <person name="Chapman S.B."/>
            <person name="Gainer-Dewar J."/>
            <person name="Goldberg J."/>
            <person name="Griggs A."/>
            <person name="Gujja S."/>
            <person name="Hansen M."/>
            <person name="Howarth C."/>
            <person name="Imamovic A."/>
            <person name="Ireland A."/>
            <person name="Larimer J."/>
            <person name="McCowan C."/>
            <person name="Murphy C."/>
            <person name="Pearson M."/>
            <person name="Poon T.W."/>
            <person name="Priest M."/>
            <person name="Roberts A."/>
            <person name="Saif S."/>
            <person name="Shea T."/>
            <person name="Sisk P."/>
            <person name="Sykes S."/>
            <person name="Wortman J."/>
            <person name="Nusbaum C."/>
            <person name="Birren B."/>
        </authorList>
    </citation>
    <scope>NUCLEOTIDE SEQUENCE [LARGE SCALE GENOMIC DNA]</scope>
    <source>
        <strain evidence="8 9">CBS 606.96</strain>
    </source>
</reference>
<dbReference type="GO" id="GO:0016705">
    <property type="term" value="F:oxidoreductase activity, acting on paired donors, with incorporation or reduction of molecular oxygen"/>
    <property type="evidence" value="ECO:0007669"/>
    <property type="project" value="InterPro"/>
</dbReference>
<evidence type="ECO:0000256" key="5">
    <source>
        <dbReference type="PIRSR" id="PIRSR602401-1"/>
    </source>
</evidence>
<organism evidence="8 9">
    <name type="scientific">Capronia epimyces CBS 606.96</name>
    <dbReference type="NCBI Taxonomy" id="1182542"/>
    <lineage>
        <taxon>Eukaryota</taxon>
        <taxon>Fungi</taxon>
        <taxon>Dikarya</taxon>
        <taxon>Ascomycota</taxon>
        <taxon>Pezizomycotina</taxon>
        <taxon>Eurotiomycetes</taxon>
        <taxon>Chaetothyriomycetidae</taxon>
        <taxon>Chaetothyriales</taxon>
        <taxon>Herpotrichiellaceae</taxon>
        <taxon>Capronia</taxon>
    </lineage>
</organism>
<dbReference type="PROSITE" id="PS00086">
    <property type="entry name" value="CYTOCHROME_P450"/>
    <property type="match status" value="1"/>
</dbReference>
<dbReference type="GO" id="GO:0020037">
    <property type="term" value="F:heme binding"/>
    <property type="evidence" value="ECO:0007669"/>
    <property type="project" value="InterPro"/>
</dbReference>
<dbReference type="SUPFAM" id="SSF48264">
    <property type="entry name" value="Cytochrome P450"/>
    <property type="match status" value="1"/>
</dbReference>
<dbReference type="PRINTS" id="PR00385">
    <property type="entry name" value="P450"/>
</dbReference>
<dbReference type="CDD" id="cd11065">
    <property type="entry name" value="CYP64-like"/>
    <property type="match status" value="1"/>
</dbReference>
<dbReference type="STRING" id="1182542.W9XH22"/>
<accession>W9XH22</accession>
<dbReference type="InterPro" id="IPR036396">
    <property type="entry name" value="Cyt_P450_sf"/>
</dbReference>
<dbReference type="InterPro" id="IPR002401">
    <property type="entry name" value="Cyt_P450_E_grp-I"/>
</dbReference>
<evidence type="ECO:0000256" key="2">
    <source>
        <dbReference type="ARBA" id="ARBA00022723"/>
    </source>
</evidence>
<name>W9XH22_9EURO</name>
<dbReference type="EMBL" id="AMGY01000007">
    <property type="protein sequence ID" value="EXJ79518.1"/>
    <property type="molecule type" value="Genomic_DNA"/>
</dbReference>
<dbReference type="Gene3D" id="1.10.630.10">
    <property type="entry name" value="Cytochrome P450"/>
    <property type="match status" value="1"/>
</dbReference>